<dbReference type="PROSITE" id="PS00086">
    <property type="entry name" value="CYTOCHROME_P450"/>
    <property type="match status" value="1"/>
</dbReference>
<dbReference type="RefSeq" id="WP_121938490.1">
    <property type="nucleotide sequence ID" value="NZ_REFR01000011.1"/>
</dbReference>
<dbReference type="GO" id="GO:0004497">
    <property type="term" value="F:monooxygenase activity"/>
    <property type="evidence" value="ECO:0007669"/>
    <property type="project" value="UniProtKB-KW"/>
</dbReference>
<keyword evidence="10" id="KW-1185">Reference proteome</keyword>
<dbReference type="AlphaFoldDB" id="A0A3M0CGP4"/>
<accession>A0A3M0CGP4</accession>
<keyword evidence="5 8" id="KW-0408">Iron</keyword>
<evidence type="ECO:0000313" key="10">
    <source>
        <dbReference type="Proteomes" id="UP000271227"/>
    </source>
</evidence>
<evidence type="ECO:0000256" key="4">
    <source>
        <dbReference type="ARBA" id="ARBA00023002"/>
    </source>
</evidence>
<dbReference type="GO" id="GO:0020037">
    <property type="term" value="F:heme binding"/>
    <property type="evidence" value="ECO:0007669"/>
    <property type="project" value="InterPro"/>
</dbReference>
<dbReference type="FunFam" id="1.10.630.10:FF:000018">
    <property type="entry name" value="Cytochrome P450 monooxygenase"/>
    <property type="match status" value="1"/>
</dbReference>
<dbReference type="PANTHER" id="PTHR46696">
    <property type="entry name" value="P450, PUTATIVE (EUROFUNG)-RELATED"/>
    <property type="match status" value="1"/>
</dbReference>
<dbReference type="InterPro" id="IPR002397">
    <property type="entry name" value="Cyt_P450_B"/>
</dbReference>
<dbReference type="CDD" id="cd20625">
    <property type="entry name" value="CYP164-like"/>
    <property type="match status" value="1"/>
</dbReference>
<evidence type="ECO:0000256" key="6">
    <source>
        <dbReference type="ARBA" id="ARBA00023033"/>
    </source>
</evidence>
<dbReference type="InterPro" id="IPR036396">
    <property type="entry name" value="Cyt_P450_sf"/>
</dbReference>
<keyword evidence="2 8" id="KW-0349">Heme</keyword>
<dbReference type="PANTHER" id="PTHR46696:SF1">
    <property type="entry name" value="CYTOCHROME P450 YJIB-RELATED"/>
    <property type="match status" value="1"/>
</dbReference>
<dbReference type="GO" id="GO:0016705">
    <property type="term" value="F:oxidoreductase activity, acting on paired donors, with incorporation or reduction of molecular oxygen"/>
    <property type="evidence" value="ECO:0007669"/>
    <property type="project" value="InterPro"/>
</dbReference>
<keyword evidence="3 8" id="KW-0479">Metal-binding</keyword>
<dbReference type="InParanoid" id="A0A3M0CGP4"/>
<dbReference type="GO" id="GO:0005506">
    <property type="term" value="F:iron ion binding"/>
    <property type="evidence" value="ECO:0007669"/>
    <property type="project" value="InterPro"/>
</dbReference>
<evidence type="ECO:0000256" key="7">
    <source>
        <dbReference type="ARBA" id="ARBA00043906"/>
    </source>
</evidence>
<dbReference type="Gene3D" id="1.10.630.10">
    <property type="entry name" value="Cytochrome P450"/>
    <property type="match status" value="1"/>
</dbReference>
<evidence type="ECO:0000256" key="1">
    <source>
        <dbReference type="ARBA" id="ARBA00010617"/>
    </source>
</evidence>
<dbReference type="Pfam" id="PF00067">
    <property type="entry name" value="p450"/>
    <property type="match status" value="2"/>
</dbReference>
<evidence type="ECO:0000313" key="9">
    <source>
        <dbReference type="EMBL" id="RMB07690.1"/>
    </source>
</evidence>
<dbReference type="PRINTS" id="PR00359">
    <property type="entry name" value="BP450"/>
</dbReference>
<name>A0A3M0CGP4_9PROT</name>
<dbReference type="InterPro" id="IPR017972">
    <property type="entry name" value="Cyt_P450_CS"/>
</dbReference>
<dbReference type="SUPFAM" id="SSF48264">
    <property type="entry name" value="Cytochrome P450"/>
    <property type="match status" value="1"/>
</dbReference>
<keyword evidence="4 8" id="KW-0560">Oxidoreductase</keyword>
<protein>
    <submittedName>
        <fullName evidence="9">Cytochrome P450</fullName>
    </submittedName>
</protein>
<sequence length="416" mass="46952">MSRPADLSFNPADPAMIENPVPFLRHLQDVDPVHWSGHMRSWIITRYDDVKRIQSNKDISADRLTPFFERLPDERRTVIADLIRYLNTWIAFKDPPDHTRLRQLLIKTFTPSRVKHLRPRIEELVRHLLDGLEDRADFDFISEFAFPLPAQVIMSMMGIPFADMADLKHWSDMMQPFIGNASASPDKYERAGRGAVAMADYFRGLVADRAKNPGDDLISLLRALRDEDDKLTEDEVIGTCMLFLFGGHETTTNLIGNGMRALLQNPGQLALLQRDPGLIKSAVEEFLRFDGPTGGVVRVVKVTHDWHGKTMHKGERVYAMVNAANHDASVFERPEILDIRRSPNPHLTFNHGIHFCLGAPLARLEGEIAIGEAVKRFPRLQQTGGPVTYMDTLVMRGARSMPVHNPDAGGQGRKTV</sequence>
<proteinExistence type="inferred from homology"/>
<dbReference type="InterPro" id="IPR001128">
    <property type="entry name" value="Cyt_P450"/>
</dbReference>
<comment type="caution">
    <text evidence="9">The sequence shown here is derived from an EMBL/GenBank/DDBJ whole genome shotgun (WGS) entry which is preliminary data.</text>
</comment>
<organism evidence="9 10">
    <name type="scientific">Eilatimonas milleporae</name>
    <dbReference type="NCBI Taxonomy" id="911205"/>
    <lineage>
        <taxon>Bacteria</taxon>
        <taxon>Pseudomonadati</taxon>
        <taxon>Pseudomonadota</taxon>
        <taxon>Alphaproteobacteria</taxon>
        <taxon>Kordiimonadales</taxon>
        <taxon>Kordiimonadaceae</taxon>
        <taxon>Eilatimonas</taxon>
    </lineage>
</organism>
<evidence type="ECO:0000256" key="3">
    <source>
        <dbReference type="ARBA" id="ARBA00022723"/>
    </source>
</evidence>
<dbReference type="OrthoDB" id="9801155at2"/>
<dbReference type="EMBL" id="REFR01000011">
    <property type="protein sequence ID" value="RMB07690.1"/>
    <property type="molecule type" value="Genomic_DNA"/>
</dbReference>
<gene>
    <name evidence="9" type="ORF">BXY39_1777</name>
</gene>
<reference evidence="9 10" key="1">
    <citation type="submission" date="2018-10" db="EMBL/GenBank/DDBJ databases">
        <title>Genomic Encyclopedia of Archaeal and Bacterial Type Strains, Phase II (KMG-II): from individual species to whole genera.</title>
        <authorList>
            <person name="Goeker M."/>
        </authorList>
    </citation>
    <scope>NUCLEOTIDE SEQUENCE [LARGE SCALE GENOMIC DNA]</scope>
    <source>
        <strain evidence="9 10">DSM 25217</strain>
    </source>
</reference>
<comment type="similarity">
    <text evidence="1 8">Belongs to the cytochrome P450 family.</text>
</comment>
<evidence type="ECO:0000256" key="2">
    <source>
        <dbReference type="ARBA" id="ARBA00022617"/>
    </source>
</evidence>
<keyword evidence="6 8" id="KW-0503">Monooxygenase</keyword>
<evidence type="ECO:0000256" key="8">
    <source>
        <dbReference type="RuleBase" id="RU000461"/>
    </source>
</evidence>
<comment type="function">
    <text evidence="7">Cytochromes P450 are a group of heme-thiolate monooxygenases. They oxidize a variety of structurally unrelated compounds, including steroids, fatty acids, and xenobiotics.</text>
</comment>
<evidence type="ECO:0000256" key="5">
    <source>
        <dbReference type="ARBA" id="ARBA00023004"/>
    </source>
</evidence>
<dbReference type="Proteomes" id="UP000271227">
    <property type="component" value="Unassembled WGS sequence"/>
</dbReference>